<keyword evidence="2" id="KW-1185">Reference proteome</keyword>
<dbReference type="KEGG" id="fmr:Fuma_04130"/>
<proteinExistence type="predicted"/>
<evidence type="ECO:0000313" key="1">
    <source>
        <dbReference type="EMBL" id="APZ94498.1"/>
    </source>
</evidence>
<protein>
    <submittedName>
        <fullName evidence="1">Uncharacterized protein</fullName>
    </submittedName>
</protein>
<dbReference type="STRING" id="1891926.Fuma_04130"/>
<dbReference type="EMBL" id="CP017641">
    <property type="protein sequence ID" value="APZ94498.1"/>
    <property type="molecule type" value="Genomic_DNA"/>
</dbReference>
<organism evidence="1 2">
    <name type="scientific">Fuerstiella marisgermanici</name>
    <dbReference type="NCBI Taxonomy" id="1891926"/>
    <lineage>
        <taxon>Bacteria</taxon>
        <taxon>Pseudomonadati</taxon>
        <taxon>Planctomycetota</taxon>
        <taxon>Planctomycetia</taxon>
        <taxon>Planctomycetales</taxon>
        <taxon>Planctomycetaceae</taxon>
        <taxon>Fuerstiella</taxon>
    </lineage>
</organism>
<name>A0A1P8WKD9_9PLAN</name>
<evidence type="ECO:0000313" key="2">
    <source>
        <dbReference type="Proteomes" id="UP000187735"/>
    </source>
</evidence>
<sequence length="52" mass="6063">MSKQQRKHQSGEQIVKNLRDAETLLGAGKPQMYWVRNPVQNLLHSVTNYHTM</sequence>
<dbReference type="RefSeq" id="WP_158521079.1">
    <property type="nucleotide sequence ID" value="NZ_CP017641.1"/>
</dbReference>
<reference evidence="1 2" key="1">
    <citation type="journal article" date="2016" name="Front. Microbiol.">
        <title>Fuerstia marisgermanicae gen. nov., sp. nov., an Unusual Member of the Phylum Planctomycetes from the German Wadden Sea.</title>
        <authorList>
            <person name="Kohn T."/>
            <person name="Heuer A."/>
            <person name="Jogler M."/>
            <person name="Vollmers J."/>
            <person name="Boedeker C."/>
            <person name="Bunk B."/>
            <person name="Rast P."/>
            <person name="Borchert D."/>
            <person name="Glockner I."/>
            <person name="Freese H.M."/>
            <person name="Klenk H.P."/>
            <person name="Overmann J."/>
            <person name="Kaster A.K."/>
            <person name="Rohde M."/>
            <person name="Wiegand S."/>
            <person name="Jogler C."/>
        </authorList>
    </citation>
    <scope>NUCLEOTIDE SEQUENCE [LARGE SCALE GENOMIC DNA]</scope>
    <source>
        <strain evidence="1 2">NH11</strain>
    </source>
</reference>
<gene>
    <name evidence="1" type="ORF">Fuma_04130</name>
</gene>
<dbReference type="Proteomes" id="UP000187735">
    <property type="component" value="Chromosome"/>
</dbReference>
<dbReference type="AlphaFoldDB" id="A0A1P8WKD9"/>
<accession>A0A1P8WKD9</accession>